<dbReference type="PANTHER" id="PTHR11601">
    <property type="entry name" value="CYSTEINE DESULFURYLASE FAMILY MEMBER"/>
    <property type="match status" value="1"/>
</dbReference>
<dbReference type="OrthoDB" id="10250117at2759"/>
<dbReference type="GO" id="GO:0016226">
    <property type="term" value="P:iron-sulfur cluster assembly"/>
    <property type="evidence" value="ECO:0007669"/>
    <property type="project" value="TreeGrafter"/>
</dbReference>
<gene>
    <name evidence="4" type="ORF">PSON_ATCC_30995.1.T2680013</name>
</gene>
<dbReference type="GO" id="GO:0031071">
    <property type="term" value="F:cysteine desulfurase activity"/>
    <property type="evidence" value="ECO:0007669"/>
    <property type="project" value="TreeGrafter"/>
</dbReference>
<reference evidence="4" key="1">
    <citation type="submission" date="2021-01" db="EMBL/GenBank/DDBJ databases">
        <authorList>
            <consortium name="Genoscope - CEA"/>
            <person name="William W."/>
        </authorList>
    </citation>
    <scope>NUCLEOTIDE SEQUENCE</scope>
</reference>
<evidence type="ECO:0000256" key="1">
    <source>
        <dbReference type="ARBA" id="ARBA00001933"/>
    </source>
</evidence>
<feature type="domain" description="Aminotransferase class V" evidence="3">
    <location>
        <begin position="191"/>
        <end position="301"/>
    </location>
</feature>
<evidence type="ECO:0000259" key="3">
    <source>
        <dbReference type="Pfam" id="PF00266"/>
    </source>
</evidence>
<dbReference type="PANTHER" id="PTHR11601:SF34">
    <property type="entry name" value="CYSTEINE DESULFURASE"/>
    <property type="match status" value="1"/>
</dbReference>
<feature type="coiled-coil region" evidence="2">
    <location>
        <begin position="43"/>
        <end position="70"/>
    </location>
</feature>
<dbReference type="GO" id="GO:0005829">
    <property type="term" value="C:cytosol"/>
    <property type="evidence" value="ECO:0007669"/>
    <property type="project" value="TreeGrafter"/>
</dbReference>
<dbReference type="InterPro" id="IPR000192">
    <property type="entry name" value="Aminotrans_V_dom"/>
</dbReference>
<protein>
    <recommendedName>
        <fullName evidence="3">Aminotransferase class V domain-containing protein</fullName>
    </recommendedName>
</protein>
<evidence type="ECO:0000256" key="2">
    <source>
        <dbReference type="SAM" id="Coils"/>
    </source>
</evidence>
<evidence type="ECO:0000313" key="5">
    <source>
        <dbReference type="Proteomes" id="UP000692954"/>
    </source>
</evidence>
<dbReference type="Proteomes" id="UP000692954">
    <property type="component" value="Unassembled WGS sequence"/>
</dbReference>
<comment type="cofactor">
    <cofactor evidence="1">
        <name>pyridoxal 5'-phosphate</name>
        <dbReference type="ChEBI" id="CHEBI:597326"/>
    </cofactor>
</comment>
<proteinExistence type="predicted"/>
<name>A0A8S1RRH8_9CILI</name>
<dbReference type="AlphaFoldDB" id="A0A8S1RRH8"/>
<accession>A0A8S1RRH8</accession>
<keyword evidence="2" id="KW-0175">Coiled coil</keyword>
<comment type="caution">
    <text evidence="4">The sequence shown here is derived from an EMBL/GenBank/DDBJ whole genome shotgun (WGS) entry which is preliminary data.</text>
</comment>
<dbReference type="EMBL" id="CAJJDN010000268">
    <property type="protein sequence ID" value="CAD8130187.1"/>
    <property type="molecule type" value="Genomic_DNA"/>
</dbReference>
<evidence type="ECO:0000313" key="4">
    <source>
        <dbReference type="EMBL" id="CAD8130187.1"/>
    </source>
</evidence>
<keyword evidence="5" id="KW-1185">Reference proteome</keyword>
<dbReference type="Pfam" id="PF00266">
    <property type="entry name" value="Aminotran_5"/>
    <property type="match status" value="1"/>
</dbReference>
<dbReference type="GO" id="GO:0005739">
    <property type="term" value="C:mitochondrion"/>
    <property type="evidence" value="ECO:0007669"/>
    <property type="project" value="TreeGrafter"/>
</dbReference>
<organism evidence="4 5">
    <name type="scientific">Paramecium sonneborni</name>
    <dbReference type="NCBI Taxonomy" id="65129"/>
    <lineage>
        <taxon>Eukaryota</taxon>
        <taxon>Sar</taxon>
        <taxon>Alveolata</taxon>
        <taxon>Ciliophora</taxon>
        <taxon>Intramacronucleata</taxon>
        <taxon>Oligohymenophorea</taxon>
        <taxon>Peniculida</taxon>
        <taxon>Parameciidae</taxon>
        <taxon>Paramecium</taxon>
    </lineage>
</organism>
<sequence>MSYLQEQGINQKRYEFRAKSENIYRNKSINIMNKQLEKEKTFKLVQQQNQIELQQKLQKLNEKWQTQQNQGPQKLINQYNLIFHYQNRKLHKEIKDYKIKYFESKQFGNTKKRIKVIEGMERQKRDLLFILEQDKVSFTNTSEMKYLYSTPKQQQSKFNNSNICIVKPIHLDGKLKKALEKQDLNNIIQQLFTSRATESNNAELNGLYGFYGKSKNHIITTQTEQKCVLDTCRYEEDKGVEVTYMPVNFKSLISLKQLQESIQSNALCASVMLVNNEIGVIQNLKEISRMCHERGVYVHSDLHKLQQRYLLMFKIQIQIQVQINFFHYFLQFQNIIYSCVVFQLINSIVQKELEHYMLVENLELDCNKQYMEQVKKEDQEQVLKNHIYVLDLLKQLKQRSMNYLTTFSMLKNYIINQQIYFKRILFEFFNSLFSFKRIITLKFQQNQIRIIKDQLKNQIFNQVQGNKRKDFLNSNQASSGSTCASASLEPFYILRALDVQEDMAHTSLRIGIGRFTTEAEKKKVDFFLNQLRQVVRKLREISPLWEMHQDRIDINKIKCTQPH</sequence>